<proteinExistence type="predicted"/>
<dbReference type="Proteomes" id="UP001642482">
    <property type="component" value="Unassembled WGS sequence"/>
</dbReference>
<protein>
    <submittedName>
        <fullName evidence="1">Uncharacterized protein</fullName>
    </submittedName>
</protein>
<dbReference type="EMBL" id="CAWUHD010000024">
    <property type="protein sequence ID" value="CAK7217555.1"/>
    <property type="molecule type" value="Genomic_DNA"/>
</dbReference>
<comment type="caution">
    <text evidence="1">The sequence shown here is derived from an EMBL/GenBank/DDBJ whole genome shotgun (WGS) entry which is preliminary data.</text>
</comment>
<reference evidence="1 2" key="1">
    <citation type="submission" date="2024-01" db="EMBL/GenBank/DDBJ databases">
        <authorList>
            <person name="Allen C."/>
            <person name="Tagirdzhanova G."/>
        </authorList>
    </citation>
    <scope>NUCLEOTIDE SEQUENCE [LARGE SCALE GENOMIC DNA]</scope>
</reference>
<organism evidence="1 2">
    <name type="scientific">Sporothrix eucalyptigena</name>
    <dbReference type="NCBI Taxonomy" id="1812306"/>
    <lineage>
        <taxon>Eukaryota</taxon>
        <taxon>Fungi</taxon>
        <taxon>Dikarya</taxon>
        <taxon>Ascomycota</taxon>
        <taxon>Pezizomycotina</taxon>
        <taxon>Sordariomycetes</taxon>
        <taxon>Sordariomycetidae</taxon>
        <taxon>Ophiostomatales</taxon>
        <taxon>Ophiostomataceae</taxon>
        <taxon>Sporothrix</taxon>
    </lineage>
</organism>
<evidence type="ECO:0000313" key="1">
    <source>
        <dbReference type="EMBL" id="CAK7217555.1"/>
    </source>
</evidence>
<keyword evidence="2" id="KW-1185">Reference proteome</keyword>
<gene>
    <name evidence="1" type="ORF">SEUCBS140593_003249</name>
</gene>
<evidence type="ECO:0000313" key="2">
    <source>
        <dbReference type="Proteomes" id="UP001642482"/>
    </source>
</evidence>
<name>A0ABP0BD96_9PEZI</name>
<sequence>MSSAETEKTDKSTSKWDNESHEKLCVALCEAIIASKSSAAQHKDLIMAIMTAHNPTFTWEAVRYV</sequence>
<accession>A0ABP0BD96</accession>